<dbReference type="Gene3D" id="3.40.50.2300">
    <property type="match status" value="1"/>
</dbReference>
<evidence type="ECO:0000256" key="1">
    <source>
        <dbReference type="ARBA" id="ARBA00000085"/>
    </source>
</evidence>
<gene>
    <name evidence="14" type="ORF">IT775_01680</name>
</gene>
<dbReference type="InterPro" id="IPR001789">
    <property type="entry name" value="Sig_transdc_resp-reg_receiver"/>
</dbReference>
<dbReference type="EC" id="2.7.13.3" evidence="2"/>
<evidence type="ECO:0000256" key="2">
    <source>
        <dbReference type="ARBA" id="ARBA00012438"/>
    </source>
</evidence>
<evidence type="ECO:0000256" key="3">
    <source>
        <dbReference type="ARBA" id="ARBA00022553"/>
    </source>
</evidence>
<dbReference type="SUPFAM" id="SSF52172">
    <property type="entry name" value="CheY-like"/>
    <property type="match status" value="1"/>
</dbReference>
<dbReference type="CDD" id="cd00130">
    <property type="entry name" value="PAS"/>
    <property type="match status" value="1"/>
</dbReference>
<feature type="domain" description="PAC" evidence="13">
    <location>
        <begin position="218"/>
        <end position="272"/>
    </location>
</feature>
<dbReference type="Pfam" id="PF08448">
    <property type="entry name" value="PAS_4"/>
    <property type="match status" value="1"/>
</dbReference>
<evidence type="ECO:0000259" key="11">
    <source>
        <dbReference type="PROSITE" id="PS50110"/>
    </source>
</evidence>
<dbReference type="Pfam" id="PF00072">
    <property type="entry name" value="Response_reg"/>
    <property type="match status" value="1"/>
</dbReference>
<dbReference type="InterPro" id="IPR003661">
    <property type="entry name" value="HisK_dim/P_dom"/>
</dbReference>
<dbReference type="Gene3D" id="3.30.450.20">
    <property type="entry name" value="PAS domain"/>
    <property type="match status" value="2"/>
</dbReference>
<dbReference type="Gene3D" id="1.10.287.130">
    <property type="match status" value="1"/>
</dbReference>
<keyword evidence="7" id="KW-0067">ATP-binding</keyword>
<dbReference type="PROSITE" id="PS50110">
    <property type="entry name" value="RESPONSE_REGULATORY"/>
    <property type="match status" value="1"/>
</dbReference>
<sequence length="647" mass="70360">MTSSGGSQNNLATVRSALEHIEQGITVFDADLRLVALNARFLELLDIPAELGEPGTDFAEFMRYNAVRGEYGEGDIEALVAERVNQARKFEAHCFERVRPDGTILKVTGTPLPEGGFVAVYTDVTKDRKREAELESRVKARTEKLRRNQARLSLITNEVPAGIAFLDTGFVFEYANRGFAKPLGFTPETIRGKQAEEVLSPNMIKAAMPWFERALTGESATYDIDADLPDGRKMFVRSYLRPEISDEGRVTGFYLLTVDMTRQRESDLALIRAQKMEALGTLSAGIAHDFNNLLTIILGNLTPLEQEMGDEDLRREYLLPAISAASRGNDLTTRLLSLTKQSKSLAAPIKTSESIASTLRILTASLPSDIKLVGPEDPCAPWVNVDRGQLEMALINLAVNSSEAISGPGRITVSCNETVLDLAHARTLKLNPGRYCTITVSDTGHGMSEEVMQRVFDPFYSRKPDKGSGLGLAMVYAFAELSGGAITVTSEEKVGSAFTLYLPSIDPQEEAPPSPDPVAGERVELDGMEVLLVEDNPLVRDVVRRQVEALGARVSEAESAEEAMLTIETKTPFDLVLSDISLTGKMTGIDLRDEIGKRHANLPVILMTAHGAADVLGPDGGAGQVLQKPFRKNQLETALARAVAPGS</sequence>
<dbReference type="InterPro" id="IPR000014">
    <property type="entry name" value="PAS"/>
</dbReference>
<dbReference type="PROSITE" id="PS50113">
    <property type="entry name" value="PAC"/>
    <property type="match status" value="1"/>
</dbReference>
<evidence type="ECO:0000256" key="6">
    <source>
        <dbReference type="ARBA" id="ARBA00022777"/>
    </source>
</evidence>
<dbReference type="PROSITE" id="PS50112">
    <property type="entry name" value="PAS"/>
    <property type="match status" value="1"/>
</dbReference>
<comment type="catalytic activity">
    <reaction evidence="1">
        <text>ATP + protein L-histidine = ADP + protein N-phospho-L-histidine.</text>
        <dbReference type="EC" id="2.7.13.3"/>
    </reaction>
</comment>
<keyword evidence="3 9" id="KW-0597">Phosphoprotein</keyword>
<keyword evidence="5" id="KW-0547">Nucleotide-binding</keyword>
<dbReference type="SUPFAM" id="SSF47384">
    <property type="entry name" value="Homodimeric domain of signal transducing histidine kinase"/>
    <property type="match status" value="1"/>
</dbReference>
<name>A0ABS5HLJ2_9RHOB</name>
<dbReference type="SMART" id="SM00387">
    <property type="entry name" value="HATPase_c"/>
    <property type="match status" value="1"/>
</dbReference>
<dbReference type="EMBL" id="JADMKU010000001">
    <property type="protein sequence ID" value="MBR9649831.1"/>
    <property type="molecule type" value="Genomic_DNA"/>
</dbReference>
<keyword evidence="8" id="KW-0902">Two-component regulatory system</keyword>
<feature type="domain" description="PAS" evidence="12">
    <location>
        <begin position="148"/>
        <end position="218"/>
    </location>
</feature>
<dbReference type="SMART" id="SM00091">
    <property type="entry name" value="PAS"/>
    <property type="match status" value="2"/>
</dbReference>
<dbReference type="InterPro" id="IPR013656">
    <property type="entry name" value="PAS_4"/>
</dbReference>
<dbReference type="Proteomes" id="UP001195941">
    <property type="component" value="Unassembled WGS sequence"/>
</dbReference>
<protein>
    <recommendedName>
        <fullName evidence="2">histidine kinase</fullName>
        <ecNumber evidence="2">2.7.13.3</ecNumber>
    </recommendedName>
</protein>
<comment type="caution">
    <text evidence="14">The sequence shown here is derived from an EMBL/GenBank/DDBJ whole genome shotgun (WGS) entry which is preliminary data.</text>
</comment>
<dbReference type="InterPro" id="IPR036890">
    <property type="entry name" value="HATPase_C_sf"/>
</dbReference>
<dbReference type="SUPFAM" id="SSF55874">
    <property type="entry name" value="ATPase domain of HSP90 chaperone/DNA topoisomerase II/histidine kinase"/>
    <property type="match status" value="1"/>
</dbReference>
<dbReference type="InterPro" id="IPR011006">
    <property type="entry name" value="CheY-like_superfamily"/>
</dbReference>
<dbReference type="InterPro" id="IPR035965">
    <property type="entry name" value="PAS-like_dom_sf"/>
</dbReference>
<dbReference type="CDD" id="cd00082">
    <property type="entry name" value="HisKA"/>
    <property type="match status" value="1"/>
</dbReference>
<evidence type="ECO:0000256" key="4">
    <source>
        <dbReference type="ARBA" id="ARBA00022679"/>
    </source>
</evidence>
<feature type="modified residue" description="4-aspartylphosphate" evidence="9">
    <location>
        <position position="579"/>
    </location>
</feature>
<dbReference type="InterPro" id="IPR004358">
    <property type="entry name" value="Sig_transdc_His_kin-like_C"/>
</dbReference>
<evidence type="ECO:0000259" key="10">
    <source>
        <dbReference type="PROSITE" id="PS50109"/>
    </source>
</evidence>
<dbReference type="PANTHER" id="PTHR43065">
    <property type="entry name" value="SENSOR HISTIDINE KINASE"/>
    <property type="match status" value="1"/>
</dbReference>
<evidence type="ECO:0000259" key="13">
    <source>
        <dbReference type="PROSITE" id="PS50113"/>
    </source>
</evidence>
<dbReference type="InterPro" id="IPR005467">
    <property type="entry name" value="His_kinase_dom"/>
</dbReference>
<keyword evidence="4" id="KW-0808">Transferase</keyword>
<evidence type="ECO:0000256" key="5">
    <source>
        <dbReference type="ARBA" id="ARBA00022741"/>
    </source>
</evidence>
<evidence type="ECO:0000313" key="14">
    <source>
        <dbReference type="EMBL" id="MBR9649831.1"/>
    </source>
</evidence>
<dbReference type="Pfam" id="PF02518">
    <property type="entry name" value="HATPase_c"/>
    <property type="match status" value="1"/>
</dbReference>
<dbReference type="SMART" id="SM00388">
    <property type="entry name" value="HisKA"/>
    <property type="match status" value="1"/>
</dbReference>
<proteinExistence type="predicted"/>
<evidence type="ECO:0000256" key="7">
    <source>
        <dbReference type="ARBA" id="ARBA00022840"/>
    </source>
</evidence>
<dbReference type="InterPro" id="IPR036097">
    <property type="entry name" value="HisK_dim/P_sf"/>
</dbReference>
<dbReference type="RefSeq" id="WP_212699325.1">
    <property type="nucleotide sequence ID" value="NZ_JADMKU010000001.1"/>
</dbReference>
<keyword evidence="6" id="KW-0418">Kinase</keyword>
<reference evidence="14 15" key="1">
    <citation type="journal article" date="2021" name="Arch. Microbiol.">
        <title>Thalassobius aquimarinus sp. nov., isolated from the Sea of Japan seashore.</title>
        <authorList>
            <person name="Kurilenko V.V."/>
            <person name="Romanenko L.A."/>
            <person name="Chernysheva N.Y."/>
            <person name="Velansky P.V."/>
            <person name="Tekutyeva L.A."/>
            <person name="Isaeva M.P."/>
            <person name="Mikhailov V.V."/>
        </authorList>
    </citation>
    <scope>NUCLEOTIDE SEQUENCE [LARGE SCALE GENOMIC DNA]</scope>
    <source>
        <strain evidence="14 15">KMM 8518</strain>
    </source>
</reference>
<dbReference type="Pfam" id="PF12860">
    <property type="entry name" value="PAS_7"/>
    <property type="match status" value="1"/>
</dbReference>
<dbReference type="SUPFAM" id="SSF55785">
    <property type="entry name" value="PYP-like sensor domain (PAS domain)"/>
    <property type="match status" value="2"/>
</dbReference>
<dbReference type="Gene3D" id="3.30.565.10">
    <property type="entry name" value="Histidine kinase-like ATPase, C-terminal domain"/>
    <property type="match status" value="1"/>
</dbReference>
<dbReference type="InterPro" id="IPR003594">
    <property type="entry name" value="HATPase_dom"/>
</dbReference>
<evidence type="ECO:0000256" key="9">
    <source>
        <dbReference type="PROSITE-ProRule" id="PRU00169"/>
    </source>
</evidence>
<evidence type="ECO:0000259" key="12">
    <source>
        <dbReference type="PROSITE" id="PS50112"/>
    </source>
</evidence>
<dbReference type="PROSITE" id="PS50109">
    <property type="entry name" value="HIS_KIN"/>
    <property type="match status" value="1"/>
</dbReference>
<dbReference type="PANTHER" id="PTHR43065:SF46">
    <property type="entry name" value="C4-DICARBOXYLATE TRANSPORT SENSOR PROTEIN DCTB"/>
    <property type="match status" value="1"/>
</dbReference>
<organism evidence="14 15">
    <name type="scientific">Thalassovita aquimarina</name>
    <dbReference type="NCBI Taxonomy" id="2785917"/>
    <lineage>
        <taxon>Bacteria</taxon>
        <taxon>Pseudomonadati</taxon>
        <taxon>Pseudomonadota</taxon>
        <taxon>Alphaproteobacteria</taxon>
        <taxon>Rhodobacterales</taxon>
        <taxon>Roseobacteraceae</taxon>
        <taxon>Thalassovita</taxon>
    </lineage>
</organism>
<dbReference type="InterPro" id="IPR000700">
    <property type="entry name" value="PAS-assoc_C"/>
</dbReference>
<dbReference type="PRINTS" id="PR00344">
    <property type="entry name" value="BCTRLSENSOR"/>
</dbReference>
<evidence type="ECO:0000313" key="15">
    <source>
        <dbReference type="Proteomes" id="UP001195941"/>
    </source>
</evidence>
<dbReference type="SMART" id="SM00448">
    <property type="entry name" value="REC"/>
    <property type="match status" value="1"/>
</dbReference>
<feature type="domain" description="Histidine kinase" evidence="10">
    <location>
        <begin position="285"/>
        <end position="506"/>
    </location>
</feature>
<evidence type="ECO:0000256" key="8">
    <source>
        <dbReference type="ARBA" id="ARBA00023012"/>
    </source>
</evidence>
<feature type="domain" description="Response regulatory" evidence="11">
    <location>
        <begin position="529"/>
        <end position="643"/>
    </location>
</feature>
<dbReference type="NCBIfam" id="TIGR00229">
    <property type="entry name" value="sensory_box"/>
    <property type="match status" value="1"/>
</dbReference>
<accession>A0ABS5HLJ2</accession>
<keyword evidence="15" id="KW-1185">Reference proteome</keyword>